<dbReference type="InterPro" id="IPR029063">
    <property type="entry name" value="SAM-dependent_MTases_sf"/>
</dbReference>
<accession>A0A7C8MBU7</accession>
<evidence type="ECO:0000313" key="2">
    <source>
        <dbReference type="EMBL" id="KAF2872981.1"/>
    </source>
</evidence>
<dbReference type="GO" id="GO:0008168">
    <property type="term" value="F:methyltransferase activity"/>
    <property type="evidence" value="ECO:0007669"/>
    <property type="project" value="UniProtKB-KW"/>
</dbReference>
<evidence type="ECO:0000256" key="1">
    <source>
        <dbReference type="SAM" id="MobiDB-lite"/>
    </source>
</evidence>
<dbReference type="PANTHER" id="PTHR43591:SF108">
    <property type="entry name" value="S-ADENOSYL-L-METHIONINE-DEPENDENT METHYLTRANSFERASE"/>
    <property type="match status" value="1"/>
</dbReference>
<dbReference type="Pfam" id="PF13489">
    <property type="entry name" value="Methyltransf_23"/>
    <property type="match status" value="1"/>
</dbReference>
<reference evidence="2 3" key="1">
    <citation type="submission" date="2020-01" db="EMBL/GenBank/DDBJ databases">
        <authorList>
            <consortium name="DOE Joint Genome Institute"/>
            <person name="Haridas S."/>
            <person name="Albert R."/>
            <person name="Binder M."/>
            <person name="Bloem J."/>
            <person name="Labutti K."/>
            <person name="Salamov A."/>
            <person name="Andreopoulos B."/>
            <person name="Baker S.E."/>
            <person name="Barry K."/>
            <person name="Bills G."/>
            <person name="Bluhm B.H."/>
            <person name="Cannon C."/>
            <person name="Castanera R."/>
            <person name="Culley D.E."/>
            <person name="Daum C."/>
            <person name="Ezra D."/>
            <person name="Gonzalez J.B."/>
            <person name="Henrissat B."/>
            <person name="Kuo A."/>
            <person name="Liang C."/>
            <person name="Lipzen A."/>
            <person name="Lutzoni F."/>
            <person name="Magnuson J."/>
            <person name="Mondo S."/>
            <person name="Nolan M."/>
            <person name="Ohm R."/>
            <person name="Pangilinan J."/>
            <person name="Park H.-J.H."/>
            <person name="Ramirez L."/>
            <person name="Alfaro M."/>
            <person name="Sun H."/>
            <person name="Tritt A."/>
            <person name="Yoshinaga Y."/>
            <person name="Zwiers L.-H.L."/>
            <person name="Turgeon B.G."/>
            <person name="Goodwin S.B."/>
            <person name="Spatafora J.W."/>
            <person name="Crous P.W."/>
            <person name="Grigoriev I.V."/>
        </authorList>
    </citation>
    <scope>NUCLEOTIDE SEQUENCE [LARGE SCALE GENOMIC DNA]</scope>
    <source>
        <strain evidence="2 3">CBS 611.86</strain>
    </source>
</reference>
<gene>
    <name evidence="2" type="ORF">BDV95DRAFT_362593</name>
</gene>
<dbReference type="Proteomes" id="UP000481861">
    <property type="component" value="Unassembled WGS sequence"/>
</dbReference>
<dbReference type="Gene3D" id="3.40.50.150">
    <property type="entry name" value="Vaccinia Virus protein VP39"/>
    <property type="match status" value="1"/>
</dbReference>
<dbReference type="OrthoDB" id="3647at2759"/>
<feature type="region of interest" description="Disordered" evidence="1">
    <location>
        <begin position="178"/>
        <end position="236"/>
    </location>
</feature>
<name>A0A7C8MBU7_9PLEO</name>
<dbReference type="CDD" id="cd02440">
    <property type="entry name" value="AdoMet_MTases"/>
    <property type="match status" value="1"/>
</dbReference>
<keyword evidence="2" id="KW-0808">Transferase</keyword>
<dbReference type="EMBL" id="JAADJZ010000008">
    <property type="protein sequence ID" value="KAF2872981.1"/>
    <property type="molecule type" value="Genomic_DNA"/>
</dbReference>
<keyword evidence="2" id="KW-0489">Methyltransferase</keyword>
<keyword evidence="3" id="KW-1185">Reference proteome</keyword>
<organism evidence="2 3">
    <name type="scientific">Massariosphaeria phaeospora</name>
    <dbReference type="NCBI Taxonomy" id="100035"/>
    <lineage>
        <taxon>Eukaryota</taxon>
        <taxon>Fungi</taxon>
        <taxon>Dikarya</taxon>
        <taxon>Ascomycota</taxon>
        <taxon>Pezizomycotina</taxon>
        <taxon>Dothideomycetes</taxon>
        <taxon>Pleosporomycetidae</taxon>
        <taxon>Pleosporales</taxon>
        <taxon>Pleosporales incertae sedis</taxon>
        <taxon>Massariosphaeria</taxon>
    </lineage>
</organism>
<dbReference type="PANTHER" id="PTHR43591">
    <property type="entry name" value="METHYLTRANSFERASE"/>
    <property type="match status" value="1"/>
</dbReference>
<proteinExistence type="predicted"/>
<evidence type="ECO:0000313" key="3">
    <source>
        <dbReference type="Proteomes" id="UP000481861"/>
    </source>
</evidence>
<protein>
    <submittedName>
        <fullName evidence="2">S-adenosyl-L-methionine-dependent methyltransferase</fullName>
    </submittedName>
</protein>
<dbReference type="SUPFAM" id="SSF53335">
    <property type="entry name" value="S-adenosyl-L-methionine-dependent methyltransferases"/>
    <property type="match status" value="1"/>
</dbReference>
<dbReference type="AlphaFoldDB" id="A0A7C8MBU7"/>
<comment type="caution">
    <text evidence="2">The sequence shown here is derived from an EMBL/GenBank/DDBJ whole genome shotgun (WGS) entry which is preliminary data.</text>
</comment>
<feature type="compositionally biased region" description="Basic and acidic residues" evidence="1">
    <location>
        <begin position="217"/>
        <end position="230"/>
    </location>
</feature>
<sequence length="305" mass="33864">MAYAKANRKFFDDISDSYDNKPWYAKVNQQVTDSLRDRLDWIGIPFANTGSSSDAQEVRLLDYACGPGLCSRILGPYVTVTRGLDISPNMTENYNARARTAGLPPSIVSAATGDLFDKADPQPAEFSGPEWLGFDLATVGFGFHHFEDVTHAARCLKERLRPGGVLLINDFLEGGDMLADGEGKPVPGTEGDHTKHVHHHGKQHGEHSHQHHSHSHSHGEHQQGAQKEELSETAEDLQKMDASIVTPHFTIEGVKQFFTEAGFEDVDVVLMEEKVYMEFTGKPLFRTVLFAKGRRPETHANKSEL</sequence>
<dbReference type="GO" id="GO:0032259">
    <property type="term" value="P:methylation"/>
    <property type="evidence" value="ECO:0007669"/>
    <property type="project" value="UniProtKB-KW"/>
</dbReference>